<dbReference type="InterPro" id="IPR036291">
    <property type="entry name" value="NAD(P)-bd_dom_sf"/>
</dbReference>
<dbReference type="Pfam" id="PF13561">
    <property type="entry name" value="adh_short_C2"/>
    <property type="match status" value="1"/>
</dbReference>
<sequence>MKNVIHTAGLSPVLVSKLTPEEACKKLIAVNAVGTVNMADSFYPVLEEGGSMVCFTSSAVYLMPQVPQPMTDIFFSVKDAPEQLQEKLLTIATDPGRAYMFGKMFVLYYVRMNVGRFGKKGCRINSIAPGRIVTPMHQTLLDQEPERIEKEMADMPLGRYGAAYEIANLIDFLCSYRASYISGVDILMDEGTQSFNSTPQIG</sequence>
<reference evidence="2" key="2">
    <citation type="submission" date="2021-04" db="EMBL/GenBank/DDBJ databases">
        <authorList>
            <person name="Gilroy R."/>
        </authorList>
    </citation>
    <scope>NUCLEOTIDE SEQUENCE</scope>
    <source>
        <strain evidence="2">ChiSjej1B19-8411</strain>
    </source>
</reference>
<dbReference type="SUPFAM" id="SSF51735">
    <property type="entry name" value="NAD(P)-binding Rossmann-fold domains"/>
    <property type="match status" value="1"/>
</dbReference>
<comment type="caution">
    <text evidence="2">The sequence shown here is derived from an EMBL/GenBank/DDBJ whole genome shotgun (WGS) entry which is preliminary data.</text>
</comment>
<dbReference type="EMBL" id="DXEX01000087">
    <property type="protein sequence ID" value="HIX58826.1"/>
    <property type="molecule type" value="Genomic_DNA"/>
</dbReference>
<dbReference type="Gene3D" id="3.40.50.720">
    <property type="entry name" value="NAD(P)-binding Rossmann-like Domain"/>
    <property type="match status" value="1"/>
</dbReference>
<reference evidence="2" key="1">
    <citation type="journal article" date="2021" name="PeerJ">
        <title>Extensive microbial diversity within the chicken gut microbiome revealed by metagenomics and culture.</title>
        <authorList>
            <person name="Gilroy R."/>
            <person name="Ravi A."/>
            <person name="Getino M."/>
            <person name="Pursley I."/>
            <person name="Horton D.L."/>
            <person name="Alikhan N.F."/>
            <person name="Baker D."/>
            <person name="Gharbi K."/>
            <person name="Hall N."/>
            <person name="Watson M."/>
            <person name="Adriaenssens E.M."/>
            <person name="Foster-Nyarko E."/>
            <person name="Jarju S."/>
            <person name="Secka A."/>
            <person name="Antonio M."/>
            <person name="Oren A."/>
            <person name="Chaudhuri R.R."/>
            <person name="La Ragione R."/>
            <person name="Hildebrand F."/>
            <person name="Pallen M.J."/>
        </authorList>
    </citation>
    <scope>NUCLEOTIDE SEQUENCE</scope>
    <source>
        <strain evidence="2">ChiSjej1B19-8411</strain>
    </source>
</reference>
<evidence type="ECO:0000313" key="2">
    <source>
        <dbReference type="EMBL" id="HIX58826.1"/>
    </source>
</evidence>
<dbReference type="InterPro" id="IPR002347">
    <property type="entry name" value="SDR_fam"/>
</dbReference>
<name>A0A9D2B379_9FIRM</name>
<dbReference type="PANTHER" id="PTHR43943:SF2">
    <property type="entry name" value="DEHYDROGENASE_REDUCTASE 4"/>
    <property type="match status" value="1"/>
</dbReference>
<evidence type="ECO:0000256" key="1">
    <source>
        <dbReference type="ARBA" id="ARBA00006484"/>
    </source>
</evidence>
<accession>A0A9D2B379</accession>
<dbReference type="Proteomes" id="UP000886817">
    <property type="component" value="Unassembled WGS sequence"/>
</dbReference>
<dbReference type="AlphaFoldDB" id="A0A9D2B379"/>
<organism evidence="2 3">
    <name type="scientific">Candidatus Blautia gallistercoris</name>
    <dbReference type="NCBI Taxonomy" id="2838490"/>
    <lineage>
        <taxon>Bacteria</taxon>
        <taxon>Bacillati</taxon>
        <taxon>Bacillota</taxon>
        <taxon>Clostridia</taxon>
        <taxon>Lachnospirales</taxon>
        <taxon>Lachnospiraceae</taxon>
        <taxon>Blautia</taxon>
    </lineage>
</organism>
<proteinExistence type="inferred from homology"/>
<evidence type="ECO:0000313" key="3">
    <source>
        <dbReference type="Proteomes" id="UP000886817"/>
    </source>
</evidence>
<comment type="similarity">
    <text evidence="1">Belongs to the short-chain dehydrogenases/reductases (SDR) family.</text>
</comment>
<gene>
    <name evidence="2" type="ORF">IAA45_03815</name>
</gene>
<protein>
    <submittedName>
        <fullName evidence="2">SDR family oxidoreductase</fullName>
    </submittedName>
</protein>
<dbReference type="PANTHER" id="PTHR43943">
    <property type="entry name" value="DEHYDROGENASE/REDUCTASE (SDR FAMILY) MEMBER 4"/>
    <property type="match status" value="1"/>
</dbReference>
<dbReference type="PRINTS" id="PR00081">
    <property type="entry name" value="GDHRDH"/>
</dbReference>